<dbReference type="EMBL" id="CP031310">
    <property type="protein sequence ID" value="QCC52974.1"/>
    <property type="molecule type" value="Genomic_DNA"/>
</dbReference>
<feature type="transmembrane region" description="Helical" evidence="1">
    <location>
        <begin position="235"/>
        <end position="254"/>
    </location>
</feature>
<dbReference type="PANTHER" id="PTHR37308:SF1">
    <property type="entry name" value="POLYPRENYL-PHOSPHATE TRANSPORTER"/>
    <property type="match status" value="1"/>
</dbReference>
<dbReference type="OrthoDB" id="313161at2157"/>
<dbReference type="PANTHER" id="PTHR37308">
    <property type="entry name" value="INTEGRAL MEMBRANE PROTEIN"/>
    <property type="match status" value="1"/>
</dbReference>
<dbReference type="Pfam" id="PF04018">
    <property type="entry name" value="VCA0040-like"/>
    <property type="match status" value="1"/>
</dbReference>
<keyword evidence="1" id="KW-0812">Transmembrane</keyword>
<accession>A0A4D6HFY2</accession>
<organism evidence="2 3">
    <name type="scientific">Halapricum salinum</name>
    <dbReference type="NCBI Taxonomy" id="1457250"/>
    <lineage>
        <taxon>Archaea</taxon>
        <taxon>Methanobacteriati</taxon>
        <taxon>Methanobacteriota</taxon>
        <taxon>Stenosarchaea group</taxon>
        <taxon>Halobacteria</taxon>
        <taxon>Halobacteriales</taxon>
        <taxon>Haloarculaceae</taxon>
        <taxon>Halapricum</taxon>
    </lineage>
</organism>
<dbReference type="KEGG" id="hsn:DV733_14255"/>
<feature type="transmembrane region" description="Helical" evidence="1">
    <location>
        <begin position="91"/>
        <end position="112"/>
    </location>
</feature>
<feature type="transmembrane region" description="Helical" evidence="1">
    <location>
        <begin position="179"/>
        <end position="197"/>
    </location>
</feature>
<sequence>MGAADSVPGVSGGTIAFITGIYERLITAITRLDPTAVFLLAGVHRREGRRRFYDRLLEMDVPFLLALGLGVVSAIVTVSRVMHAALQEAEALTFAFFFGLIAASAVVLYEHMAVDTPGRIAAAVAGFAIAFLVSGVTSGSDVAHTVPIIFVAGSIAIVAMILPGVSGAFFLVLFGQYEYLTGVLTSFVDGVLAVVVGDRAIGSLADAATTVFTFGLGAILGLFTIAHLIRWALDNYRVATLSFLVSLMVGALRLPVERVLDTDPTLAAGSVLPIVLAVAIGGGVVLLLDYFTDDLAY</sequence>
<keyword evidence="1" id="KW-0472">Membrane</keyword>
<feature type="transmembrane region" description="Helical" evidence="1">
    <location>
        <begin position="118"/>
        <end position="136"/>
    </location>
</feature>
<gene>
    <name evidence="2" type="ORF">DV733_14255</name>
</gene>
<keyword evidence="1" id="KW-1133">Transmembrane helix</keyword>
<feature type="transmembrane region" description="Helical" evidence="1">
    <location>
        <begin position="61"/>
        <end position="79"/>
    </location>
</feature>
<dbReference type="Proteomes" id="UP000296706">
    <property type="component" value="Chromosome"/>
</dbReference>
<dbReference type="STRING" id="1457250.GCA_000755225_01715"/>
<evidence type="ECO:0000256" key="1">
    <source>
        <dbReference type="SAM" id="Phobius"/>
    </source>
</evidence>
<feature type="transmembrane region" description="Helical" evidence="1">
    <location>
        <begin position="209"/>
        <end position="229"/>
    </location>
</feature>
<feature type="transmembrane region" description="Helical" evidence="1">
    <location>
        <begin position="148"/>
        <end position="173"/>
    </location>
</feature>
<proteinExistence type="predicted"/>
<name>A0A4D6HFY2_9EURY</name>
<evidence type="ECO:0000313" key="3">
    <source>
        <dbReference type="Proteomes" id="UP000296706"/>
    </source>
</evidence>
<reference evidence="2 3" key="1">
    <citation type="journal article" date="2019" name="Nat. Commun.">
        <title>A new type of DNA phosphorothioation-based antiviral system in archaea.</title>
        <authorList>
            <person name="Xiong L."/>
            <person name="Liu S."/>
            <person name="Chen S."/>
            <person name="Xiao Y."/>
            <person name="Zhu B."/>
            <person name="Gao Y."/>
            <person name="Zhang Y."/>
            <person name="Chen B."/>
            <person name="Luo J."/>
            <person name="Deng Z."/>
            <person name="Chen X."/>
            <person name="Wang L."/>
            <person name="Chen S."/>
        </authorList>
    </citation>
    <scope>NUCLEOTIDE SEQUENCE [LARGE SCALE GENOMIC DNA]</scope>
    <source>
        <strain evidence="2 3">CBA1105</strain>
    </source>
</reference>
<dbReference type="AlphaFoldDB" id="A0A4D6HFY2"/>
<evidence type="ECO:0000313" key="2">
    <source>
        <dbReference type="EMBL" id="QCC52974.1"/>
    </source>
</evidence>
<protein>
    <submittedName>
        <fullName evidence="2">DUF368 domain-containing protein</fullName>
    </submittedName>
</protein>
<keyword evidence="3" id="KW-1185">Reference proteome</keyword>
<feature type="transmembrane region" description="Helical" evidence="1">
    <location>
        <begin position="266"/>
        <end position="288"/>
    </location>
</feature>
<dbReference type="InterPro" id="IPR007163">
    <property type="entry name" value="VCA0040-like"/>
</dbReference>